<dbReference type="Gene3D" id="3.20.110.10">
    <property type="entry name" value="Glycoside hydrolase 38, N terminal domain"/>
    <property type="match status" value="1"/>
</dbReference>
<dbReference type="GO" id="GO:0046872">
    <property type="term" value="F:metal ion binding"/>
    <property type="evidence" value="ECO:0007669"/>
    <property type="project" value="UniProtKB-KW"/>
</dbReference>
<dbReference type="Pfam" id="PF09261">
    <property type="entry name" value="Alpha-mann_mid"/>
    <property type="match status" value="1"/>
</dbReference>
<keyword evidence="2" id="KW-0479">Metal-binding</keyword>
<keyword evidence="3" id="KW-0378">Hydrolase</keyword>
<dbReference type="SMART" id="SM00872">
    <property type="entry name" value="Alpha-mann_mid"/>
    <property type="match status" value="1"/>
</dbReference>
<dbReference type="InterPro" id="IPR011013">
    <property type="entry name" value="Gal_mutarotase_sf_dom"/>
</dbReference>
<dbReference type="SUPFAM" id="SSF88688">
    <property type="entry name" value="Families 57/38 glycoside transferase middle domain"/>
    <property type="match status" value="1"/>
</dbReference>
<dbReference type="Proteomes" id="UP000824002">
    <property type="component" value="Unassembled WGS sequence"/>
</dbReference>
<proteinExistence type="inferred from homology"/>
<feature type="domain" description="Glycoside hydrolase family 38 central" evidence="5">
    <location>
        <begin position="299"/>
        <end position="372"/>
    </location>
</feature>
<dbReference type="AlphaFoldDB" id="A0A9D1FK04"/>
<dbReference type="GO" id="GO:0009313">
    <property type="term" value="P:oligosaccharide catabolic process"/>
    <property type="evidence" value="ECO:0007669"/>
    <property type="project" value="TreeGrafter"/>
</dbReference>
<organism evidence="6 7">
    <name type="scientific">Candidatus Merdivicinus excrementipullorum</name>
    <dbReference type="NCBI Taxonomy" id="2840867"/>
    <lineage>
        <taxon>Bacteria</taxon>
        <taxon>Bacillati</taxon>
        <taxon>Bacillota</taxon>
        <taxon>Clostridia</taxon>
        <taxon>Eubacteriales</taxon>
        <taxon>Oscillospiraceae</taxon>
        <taxon>Oscillospiraceae incertae sedis</taxon>
        <taxon>Candidatus Merdivicinus</taxon>
    </lineage>
</organism>
<evidence type="ECO:0000313" key="7">
    <source>
        <dbReference type="Proteomes" id="UP000824002"/>
    </source>
</evidence>
<evidence type="ECO:0000256" key="3">
    <source>
        <dbReference type="ARBA" id="ARBA00022801"/>
    </source>
</evidence>
<dbReference type="GO" id="GO:0004559">
    <property type="term" value="F:alpha-mannosidase activity"/>
    <property type="evidence" value="ECO:0007669"/>
    <property type="project" value="InterPro"/>
</dbReference>
<dbReference type="PANTHER" id="PTHR46017">
    <property type="entry name" value="ALPHA-MANNOSIDASE 2C1"/>
    <property type="match status" value="1"/>
</dbReference>
<name>A0A9D1FK04_9FIRM</name>
<dbReference type="PANTHER" id="PTHR46017:SF2">
    <property type="entry name" value="MANNOSYLGLYCERATE HYDROLASE"/>
    <property type="match status" value="1"/>
</dbReference>
<dbReference type="InterPro" id="IPR011330">
    <property type="entry name" value="Glyco_hydro/deAcase_b/a-brl"/>
</dbReference>
<dbReference type="InterPro" id="IPR028995">
    <property type="entry name" value="Glyco_hydro_57/38_cen_sf"/>
</dbReference>
<dbReference type="InterPro" id="IPR000602">
    <property type="entry name" value="Glyco_hydro_38_N"/>
</dbReference>
<dbReference type="Gene3D" id="1.20.1270.50">
    <property type="entry name" value="Glycoside hydrolase family 38, central domain"/>
    <property type="match status" value="1"/>
</dbReference>
<evidence type="ECO:0000256" key="4">
    <source>
        <dbReference type="ARBA" id="ARBA00023295"/>
    </source>
</evidence>
<gene>
    <name evidence="6" type="ORF">IAB51_00520</name>
</gene>
<dbReference type="Pfam" id="PF01074">
    <property type="entry name" value="Glyco_hydro_38N"/>
    <property type="match status" value="1"/>
</dbReference>
<reference evidence="6" key="2">
    <citation type="journal article" date="2021" name="PeerJ">
        <title>Extensive microbial diversity within the chicken gut microbiome revealed by metagenomics and culture.</title>
        <authorList>
            <person name="Gilroy R."/>
            <person name="Ravi A."/>
            <person name="Getino M."/>
            <person name="Pursley I."/>
            <person name="Horton D.L."/>
            <person name="Alikhan N.F."/>
            <person name="Baker D."/>
            <person name="Gharbi K."/>
            <person name="Hall N."/>
            <person name="Watson M."/>
            <person name="Adriaenssens E.M."/>
            <person name="Foster-Nyarko E."/>
            <person name="Jarju S."/>
            <person name="Secka A."/>
            <person name="Antonio M."/>
            <person name="Oren A."/>
            <person name="Chaudhuri R.R."/>
            <person name="La Ragione R."/>
            <person name="Hildebrand F."/>
            <person name="Pallen M.J."/>
        </authorList>
    </citation>
    <scope>NUCLEOTIDE SEQUENCE</scope>
    <source>
        <strain evidence="6">CHK199-13235</strain>
    </source>
</reference>
<dbReference type="InterPro" id="IPR027291">
    <property type="entry name" value="Glyco_hydro_38_N_sf"/>
</dbReference>
<dbReference type="SUPFAM" id="SSF74650">
    <property type="entry name" value="Galactose mutarotase-like"/>
    <property type="match status" value="1"/>
</dbReference>
<dbReference type="EMBL" id="DVJP01000008">
    <property type="protein sequence ID" value="HIS75271.1"/>
    <property type="molecule type" value="Genomic_DNA"/>
</dbReference>
<evidence type="ECO:0000313" key="6">
    <source>
        <dbReference type="EMBL" id="HIS75271.1"/>
    </source>
</evidence>
<comment type="similarity">
    <text evidence="1">Belongs to the glycosyl hydrolase 38 family.</text>
</comment>
<dbReference type="GO" id="GO:0006013">
    <property type="term" value="P:mannose metabolic process"/>
    <property type="evidence" value="ECO:0007669"/>
    <property type="project" value="InterPro"/>
</dbReference>
<keyword evidence="4" id="KW-0326">Glycosidase</keyword>
<evidence type="ECO:0000256" key="2">
    <source>
        <dbReference type="ARBA" id="ARBA00022723"/>
    </source>
</evidence>
<evidence type="ECO:0000256" key="1">
    <source>
        <dbReference type="ARBA" id="ARBA00009792"/>
    </source>
</evidence>
<dbReference type="InterPro" id="IPR037094">
    <property type="entry name" value="Glyco_hydro_38_cen_sf"/>
</dbReference>
<sequence>MKEQFYYFSGTHWDREWYQTFQGFRLKLIRVVNDLIDYLENHTDIQCFHFDGQTIVLDDYLEICPENRERLQKLIQQKRIRIGPWYCMPDENLVSGEALIRNLQKGIQKCHQWGTEFWPVGDLCDTFGHTPQMPQLLNGFGIQSAILGRGTNESTTPAYFRWVAPNGGEVLTFKVPDACGYGSFALEVCDQVQKGELRSPESPEFRAALSKYLRREKERSNLPVTVIWDGMDHEPMHTSIPAYLDAVAELYPDAAVVQGDLSDVARQLEPERSRLPVRTGELLETAQKPGPYLHLLSHVLSSRQSIKNRNDSCQNLLEKLLEPMLVYFGEHGIQYPGEILQNAWQHLLQNHPHDSICGCSIDRVHDEMSYRFSQVESITEAVLDDGIRTLAGGVHPIGEEGGTLALINPMPCERRGLVEAELPFDPNYPKWNEPFGYQSICAFRLIDSNGNQVPYSIQSIQEGAQIRLCSEAVSRVDLYRILIPAFFDGMGSISLRIEPAGAPVRNMGRIAYPDGRLENEFLTVEVQADGRISLYDKAAGRTYSNLLGLSDHGELGDGWNSVYPVEDEEILGGAVKRVAVKNNDGLCGRITVEMELRLPEGIEYVQGRLRRSSSLKAVPVCFSYTLQKGERKLLVDLDVDNAVKDHVLRLLLPTGIPGNYQANAAFTFVERKTGIDPGTAGWKECGKLEKPTAGIVLKRDAAGNGLAFISRGGLHECGGDDDPSGTLKVTLLRSFSKTPTTNGEPGGQELFPHHYSFELMPLDSSVSNTMLQYEQNILQSPALSFTARRWEDDTLLTVKGGSVSALAPSERGFCLRIYNPEDRENDCVIYWRGRNLRQIETCTLNNETLGQMPFSAGSQEISLRLQKQQILTLQFIFQ</sequence>
<reference evidence="6" key="1">
    <citation type="submission" date="2020-10" db="EMBL/GenBank/DDBJ databases">
        <authorList>
            <person name="Gilroy R."/>
        </authorList>
    </citation>
    <scope>NUCLEOTIDE SEQUENCE</scope>
    <source>
        <strain evidence="6">CHK199-13235</strain>
    </source>
</reference>
<dbReference type="Gene3D" id="2.70.98.30">
    <property type="entry name" value="Golgi alpha-mannosidase II, domain 4"/>
    <property type="match status" value="1"/>
</dbReference>
<accession>A0A9D1FK04</accession>
<dbReference type="GO" id="GO:0030246">
    <property type="term" value="F:carbohydrate binding"/>
    <property type="evidence" value="ECO:0007669"/>
    <property type="project" value="InterPro"/>
</dbReference>
<dbReference type="InterPro" id="IPR015341">
    <property type="entry name" value="Glyco_hydro_38_cen"/>
</dbReference>
<comment type="caution">
    <text evidence="6">The sequence shown here is derived from an EMBL/GenBank/DDBJ whole genome shotgun (WGS) entry which is preliminary data.</text>
</comment>
<protein>
    <recommendedName>
        <fullName evidence="5">Glycoside hydrolase family 38 central domain-containing protein</fullName>
    </recommendedName>
</protein>
<evidence type="ECO:0000259" key="5">
    <source>
        <dbReference type="SMART" id="SM00872"/>
    </source>
</evidence>
<dbReference type="SUPFAM" id="SSF88713">
    <property type="entry name" value="Glycoside hydrolase/deacetylase"/>
    <property type="match status" value="1"/>
</dbReference>